<dbReference type="PANTHER" id="PTHR30408">
    <property type="entry name" value="TYPE-1 RESTRICTION ENZYME ECOKI SPECIFICITY PROTEIN"/>
    <property type="match status" value="1"/>
</dbReference>
<dbReference type="RefSeq" id="WP_183624280.1">
    <property type="nucleotide sequence ID" value="NZ_JACHWJ010000002.1"/>
</dbReference>
<comment type="caution">
    <text evidence="3">The sequence shown here is derived from an EMBL/GenBank/DDBJ whole genome shotgun (WGS) entry which is preliminary data.</text>
</comment>
<dbReference type="InterPro" id="IPR044946">
    <property type="entry name" value="Restrct_endonuc_typeI_TRD_sf"/>
</dbReference>
<dbReference type="Proteomes" id="UP000545286">
    <property type="component" value="Unassembled WGS sequence"/>
</dbReference>
<dbReference type="GO" id="GO:0009307">
    <property type="term" value="P:DNA restriction-modification system"/>
    <property type="evidence" value="ECO:0007669"/>
    <property type="project" value="UniProtKB-KW"/>
</dbReference>
<keyword evidence="3" id="KW-0378">Hydrolase</keyword>
<dbReference type="Gene3D" id="3.90.220.20">
    <property type="entry name" value="DNA methylase specificity domains"/>
    <property type="match status" value="2"/>
</dbReference>
<keyword evidence="2" id="KW-0238">DNA-binding</keyword>
<evidence type="ECO:0000313" key="4">
    <source>
        <dbReference type="Proteomes" id="UP000545286"/>
    </source>
</evidence>
<sequence length="395" mass="42781">MVQPAPNDPTDISAPYLRAAHIQPNGRRLDLPEQTMWFSPAELRSLELRAGDVAIVEGGAGFGRSTYLEEDLTGWGFQNSIVRVRPDAHLSDGRFINYALQSALVHGEIAVACNLATLPHFTAEKVAAFSIPAPQVETQSAVADYLDRETAEIDAFIADQEKLIELLIERRAAAWQKLIDEAVPPLLPLRRVIKSIVDGPFGSSLSSKHYSDSGTRVIRLGNVGINEFKREDEAYIPSDYGAELSAHQAVTGDVIVAGLGDDRMPLGRAAVVPEIGPAIVKADCFRVRPNELTTGPYLAWALSSPGVGSRMRTASRGSTRQRLNTTVVREILVPVPDLEMQSLLLARSRATTAQLDATIAEARQAIALSKERRAALISAAVTGKIDVREHGKVNA</sequence>
<dbReference type="PANTHER" id="PTHR30408:SF12">
    <property type="entry name" value="TYPE I RESTRICTION ENZYME MJAVIII SPECIFICITY SUBUNIT"/>
    <property type="match status" value="1"/>
</dbReference>
<dbReference type="EC" id="3.1.21.3" evidence="3"/>
<organism evidence="3 4">
    <name type="scientific">Pseudoclavibacter helvolus</name>
    <dbReference type="NCBI Taxonomy" id="255205"/>
    <lineage>
        <taxon>Bacteria</taxon>
        <taxon>Bacillati</taxon>
        <taxon>Actinomycetota</taxon>
        <taxon>Actinomycetes</taxon>
        <taxon>Micrococcales</taxon>
        <taxon>Microbacteriaceae</taxon>
        <taxon>Pseudoclavibacter</taxon>
    </lineage>
</organism>
<dbReference type="EMBL" id="JACHWJ010000002">
    <property type="protein sequence ID" value="MBB2957526.1"/>
    <property type="molecule type" value="Genomic_DNA"/>
</dbReference>
<evidence type="ECO:0000256" key="2">
    <source>
        <dbReference type="ARBA" id="ARBA00023125"/>
    </source>
</evidence>
<proteinExistence type="predicted"/>
<dbReference type="GO" id="GO:0009035">
    <property type="term" value="F:type I site-specific deoxyribonuclease activity"/>
    <property type="evidence" value="ECO:0007669"/>
    <property type="project" value="UniProtKB-EC"/>
</dbReference>
<protein>
    <submittedName>
        <fullName evidence="3">Type I restriction enzyme S subunit</fullName>
        <ecNumber evidence="3">3.1.21.3</ecNumber>
    </submittedName>
</protein>
<dbReference type="InterPro" id="IPR052021">
    <property type="entry name" value="Type-I_RS_S_subunit"/>
</dbReference>
<accession>A0A7W4YG02</accession>
<name>A0A7W4YG02_9MICO</name>
<keyword evidence="4" id="KW-1185">Reference proteome</keyword>
<evidence type="ECO:0000313" key="3">
    <source>
        <dbReference type="EMBL" id="MBB2957526.1"/>
    </source>
</evidence>
<dbReference type="SUPFAM" id="SSF116734">
    <property type="entry name" value="DNA methylase specificity domain"/>
    <property type="match status" value="2"/>
</dbReference>
<dbReference type="GO" id="GO:0003677">
    <property type="term" value="F:DNA binding"/>
    <property type="evidence" value="ECO:0007669"/>
    <property type="project" value="UniProtKB-KW"/>
</dbReference>
<gene>
    <name evidence="3" type="ORF">FHX72_001663</name>
</gene>
<dbReference type="AlphaFoldDB" id="A0A7W4YG02"/>
<keyword evidence="1" id="KW-0680">Restriction system</keyword>
<evidence type="ECO:0000256" key="1">
    <source>
        <dbReference type="ARBA" id="ARBA00022747"/>
    </source>
</evidence>
<reference evidence="3 4" key="1">
    <citation type="submission" date="2020-08" db="EMBL/GenBank/DDBJ databases">
        <title>Sequencing the genomes of 1000 actinobacteria strains.</title>
        <authorList>
            <person name="Klenk H.-P."/>
        </authorList>
    </citation>
    <scope>NUCLEOTIDE SEQUENCE [LARGE SCALE GENOMIC DNA]</scope>
    <source>
        <strain evidence="3 4">DSM 20419</strain>
    </source>
</reference>